<comment type="caution">
    <text evidence="1">The sequence shown here is derived from an EMBL/GenBank/DDBJ whole genome shotgun (WGS) entry which is preliminary data.</text>
</comment>
<dbReference type="VEuPathDB" id="FungiDB:EYZ11_007704"/>
<evidence type="ECO:0000313" key="2">
    <source>
        <dbReference type="Proteomes" id="UP000308092"/>
    </source>
</evidence>
<evidence type="ECO:0000313" key="1">
    <source>
        <dbReference type="EMBL" id="THC92832.1"/>
    </source>
</evidence>
<dbReference type="EMBL" id="SOSA01000306">
    <property type="protein sequence ID" value="THC92832.1"/>
    <property type="molecule type" value="Genomic_DNA"/>
</dbReference>
<gene>
    <name evidence="1" type="ORF">EYZ11_007704</name>
</gene>
<protein>
    <submittedName>
        <fullName evidence="1">Uncharacterized protein</fullName>
    </submittedName>
</protein>
<sequence>MSSEFEPPTLIGG</sequence>
<accession>A0A4S3JCN2</accession>
<proteinExistence type="predicted"/>
<keyword evidence="2" id="KW-1185">Reference proteome</keyword>
<dbReference type="Proteomes" id="UP000308092">
    <property type="component" value="Unassembled WGS sequence"/>
</dbReference>
<organism evidence="1 2">
    <name type="scientific">Aspergillus tanneri</name>
    <dbReference type="NCBI Taxonomy" id="1220188"/>
    <lineage>
        <taxon>Eukaryota</taxon>
        <taxon>Fungi</taxon>
        <taxon>Dikarya</taxon>
        <taxon>Ascomycota</taxon>
        <taxon>Pezizomycotina</taxon>
        <taxon>Eurotiomycetes</taxon>
        <taxon>Eurotiomycetidae</taxon>
        <taxon>Eurotiales</taxon>
        <taxon>Aspergillaceae</taxon>
        <taxon>Aspergillus</taxon>
        <taxon>Aspergillus subgen. Circumdati</taxon>
    </lineage>
</organism>
<reference evidence="1 2" key="1">
    <citation type="submission" date="2019-03" db="EMBL/GenBank/DDBJ databases">
        <title>The genome sequence of a newly discovered highly antifungal drug resistant Aspergillus species, Aspergillus tanneri NIH 1004.</title>
        <authorList>
            <person name="Mounaud S."/>
            <person name="Singh I."/>
            <person name="Joardar V."/>
            <person name="Pakala S."/>
            <person name="Pakala S."/>
            <person name="Venepally P."/>
            <person name="Hoover J."/>
            <person name="Nierman W."/>
            <person name="Chung J."/>
            <person name="Losada L."/>
        </authorList>
    </citation>
    <scope>NUCLEOTIDE SEQUENCE [LARGE SCALE GENOMIC DNA]</scope>
    <source>
        <strain evidence="1 2">NIH1004</strain>
    </source>
</reference>
<name>A0A4S3JCN2_9EURO</name>